<reference evidence="2 3" key="1">
    <citation type="journal article" date="2018" name="Nat. Biotechnol.">
        <title>A standardized bacterial taxonomy based on genome phylogeny substantially revises the tree of life.</title>
        <authorList>
            <person name="Parks D.H."/>
            <person name="Chuvochina M."/>
            <person name="Waite D.W."/>
            <person name="Rinke C."/>
            <person name="Skarshewski A."/>
            <person name="Chaumeil P.A."/>
            <person name="Hugenholtz P."/>
        </authorList>
    </citation>
    <scope>NUCLEOTIDE SEQUENCE [LARGE SCALE GENOMIC DNA]</scope>
    <source>
        <strain evidence="2">UBA8739</strain>
    </source>
</reference>
<evidence type="ECO:0000259" key="1">
    <source>
        <dbReference type="PROSITE" id="PS51781"/>
    </source>
</evidence>
<proteinExistence type="predicted"/>
<name>A0A3B9ISU8_9PROT</name>
<accession>A0A3B9ISU8</accession>
<gene>
    <name evidence="2" type="ORF">DCK97_26020</name>
</gene>
<protein>
    <recommendedName>
        <fullName evidence="1">SH3b domain-containing protein</fullName>
    </recommendedName>
</protein>
<dbReference type="EMBL" id="DMAI01000423">
    <property type="protein sequence ID" value="HAE50875.1"/>
    <property type="molecule type" value="Genomic_DNA"/>
</dbReference>
<comment type="caution">
    <text evidence="2">The sequence shown here is derived from an EMBL/GenBank/DDBJ whole genome shotgun (WGS) entry which is preliminary data.</text>
</comment>
<dbReference type="Gene3D" id="2.30.30.40">
    <property type="entry name" value="SH3 Domains"/>
    <property type="match status" value="1"/>
</dbReference>
<dbReference type="Pfam" id="PF08239">
    <property type="entry name" value="SH3_3"/>
    <property type="match status" value="1"/>
</dbReference>
<dbReference type="PANTHER" id="PTHR34408">
    <property type="entry name" value="FAMILY PROTEIN, PUTATIVE-RELATED"/>
    <property type="match status" value="1"/>
</dbReference>
<dbReference type="PANTHER" id="PTHR34408:SF1">
    <property type="entry name" value="GLYCOSYL HYDROLASE FAMILY 19 DOMAIN-CONTAINING PROTEIN HI_1415"/>
    <property type="match status" value="1"/>
</dbReference>
<organism evidence="2 3">
    <name type="scientific">Tistrella mobilis</name>
    <dbReference type="NCBI Taxonomy" id="171437"/>
    <lineage>
        <taxon>Bacteria</taxon>
        <taxon>Pseudomonadati</taxon>
        <taxon>Pseudomonadota</taxon>
        <taxon>Alphaproteobacteria</taxon>
        <taxon>Geminicoccales</taxon>
        <taxon>Geminicoccaceae</taxon>
        <taxon>Tistrella</taxon>
    </lineage>
</organism>
<feature type="domain" description="SH3b" evidence="1">
    <location>
        <begin position="253"/>
        <end position="320"/>
    </location>
</feature>
<dbReference type="Proteomes" id="UP000257706">
    <property type="component" value="Unassembled WGS sequence"/>
</dbReference>
<dbReference type="PROSITE" id="PS51781">
    <property type="entry name" value="SH3B"/>
    <property type="match status" value="1"/>
</dbReference>
<dbReference type="InterPro" id="IPR003646">
    <property type="entry name" value="SH3-like_bac-type"/>
</dbReference>
<dbReference type="SMART" id="SM00287">
    <property type="entry name" value="SH3b"/>
    <property type="match status" value="1"/>
</dbReference>
<evidence type="ECO:0000313" key="2">
    <source>
        <dbReference type="EMBL" id="HAE50875.1"/>
    </source>
</evidence>
<dbReference type="InterPro" id="IPR052354">
    <property type="entry name" value="Cell_Wall_Dynamics_Protein"/>
</dbReference>
<dbReference type="AlphaFoldDB" id="A0A3B9ISU8"/>
<sequence>MGGRGMKRRSQTRWMGRTGAAGRAGLVAVTVAALAMQGCVTTGVRSTYSDPADACSARREPLIQMVERFNEPIVKGALIGASTGAAAGAGLSYANTGKVDPLATVGGALAGAVLGAGAGYLEARRQQTKTAEELQAAVDADAREYGSRSNALRNAITTLYDCRRSQIAKVADQFRTGVMAGPQARGELERIRQAIAADDELLNKALGTSASRVDEIASARASAGGYASTDAYLGQAASWTPVVEWVDPDAATPMAATTMYARGSVNVRSGPSTGNAVIAGLSQGQQVRVTGRAGKGGSWAQVQTGGQTGYVLASLLADRPVVAAPVRAPAVTEVEAPAAPLTPAKAVIVNAPPVAENPAQAMVLEQRQTEGMARSEVARTMEDLEHAMNLVS</sequence>
<evidence type="ECO:0000313" key="3">
    <source>
        <dbReference type="Proteomes" id="UP000257706"/>
    </source>
</evidence>